<organism evidence="11 12">
    <name type="scientific">Sclerotinia sclerotiorum (strain ATCC 18683 / 1980 / Ss-1)</name>
    <name type="common">White mold</name>
    <name type="synonym">Whetzelinia sclerotiorum</name>
    <dbReference type="NCBI Taxonomy" id="665079"/>
    <lineage>
        <taxon>Eukaryota</taxon>
        <taxon>Fungi</taxon>
        <taxon>Dikarya</taxon>
        <taxon>Ascomycota</taxon>
        <taxon>Pezizomycotina</taxon>
        <taxon>Leotiomycetes</taxon>
        <taxon>Helotiales</taxon>
        <taxon>Sclerotiniaceae</taxon>
        <taxon>Sclerotinia</taxon>
    </lineage>
</organism>
<evidence type="ECO:0000259" key="10">
    <source>
        <dbReference type="PROSITE" id="PS50011"/>
    </source>
</evidence>
<accession>A0A1D9QFU2</accession>
<dbReference type="Pfam" id="PF00069">
    <property type="entry name" value="Pkinase"/>
    <property type="match status" value="1"/>
</dbReference>
<feature type="region of interest" description="Disordered" evidence="9">
    <location>
        <begin position="189"/>
        <end position="223"/>
    </location>
</feature>
<dbReference type="PROSITE" id="PS00108">
    <property type="entry name" value="PROTEIN_KINASE_ST"/>
    <property type="match status" value="1"/>
</dbReference>
<dbReference type="InterPro" id="IPR000719">
    <property type="entry name" value="Prot_kinase_dom"/>
</dbReference>
<feature type="compositionally biased region" description="Polar residues" evidence="9">
    <location>
        <begin position="1"/>
        <end position="10"/>
    </location>
</feature>
<proteinExistence type="predicted"/>
<dbReference type="SMART" id="SM00220">
    <property type="entry name" value="S_TKc"/>
    <property type="match status" value="1"/>
</dbReference>
<evidence type="ECO:0000256" key="8">
    <source>
        <dbReference type="ARBA" id="ARBA00048679"/>
    </source>
</evidence>
<keyword evidence="2" id="KW-0723">Serine/threonine-protein kinase</keyword>
<comment type="catalytic activity">
    <reaction evidence="8">
        <text>L-seryl-[protein] + ATP = O-phospho-L-seryl-[protein] + ADP + H(+)</text>
        <dbReference type="Rhea" id="RHEA:17989"/>
        <dbReference type="Rhea" id="RHEA-COMP:9863"/>
        <dbReference type="Rhea" id="RHEA-COMP:11604"/>
        <dbReference type="ChEBI" id="CHEBI:15378"/>
        <dbReference type="ChEBI" id="CHEBI:29999"/>
        <dbReference type="ChEBI" id="CHEBI:30616"/>
        <dbReference type="ChEBI" id="CHEBI:83421"/>
        <dbReference type="ChEBI" id="CHEBI:456216"/>
        <dbReference type="EC" id="2.7.11.1"/>
    </reaction>
</comment>
<evidence type="ECO:0000256" key="9">
    <source>
        <dbReference type="SAM" id="MobiDB-lite"/>
    </source>
</evidence>
<keyword evidence="4" id="KW-0547">Nucleotide-binding</keyword>
<name>A0A1D9QFU2_SCLS1</name>
<evidence type="ECO:0000256" key="6">
    <source>
        <dbReference type="ARBA" id="ARBA00022840"/>
    </source>
</evidence>
<dbReference type="Gene3D" id="1.10.510.10">
    <property type="entry name" value="Transferase(Phosphotransferase) domain 1"/>
    <property type="match status" value="1"/>
</dbReference>
<feature type="domain" description="Protein kinase" evidence="10">
    <location>
        <begin position="642"/>
        <end position="920"/>
    </location>
</feature>
<comment type="catalytic activity">
    <reaction evidence="7">
        <text>L-threonyl-[protein] + ATP = O-phospho-L-threonyl-[protein] + ADP + H(+)</text>
        <dbReference type="Rhea" id="RHEA:46608"/>
        <dbReference type="Rhea" id="RHEA-COMP:11060"/>
        <dbReference type="Rhea" id="RHEA-COMP:11605"/>
        <dbReference type="ChEBI" id="CHEBI:15378"/>
        <dbReference type="ChEBI" id="CHEBI:30013"/>
        <dbReference type="ChEBI" id="CHEBI:30616"/>
        <dbReference type="ChEBI" id="CHEBI:61977"/>
        <dbReference type="ChEBI" id="CHEBI:456216"/>
        <dbReference type="EC" id="2.7.11.1"/>
    </reaction>
</comment>
<dbReference type="SUPFAM" id="SSF56112">
    <property type="entry name" value="Protein kinase-like (PK-like)"/>
    <property type="match status" value="1"/>
</dbReference>
<evidence type="ECO:0000256" key="1">
    <source>
        <dbReference type="ARBA" id="ARBA00012513"/>
    </source>
</evidence>
<evidence type="ECO:0000313" key="12">
    <source>
        <dbReference type="Proteomes" id="UP000177798"/>
    </source>
</evidence>
<keyword evidence="5" id="KW-0418">Kinase</keyword>
<reference evidence="12" key="1">
    <citation type="journal article" date="2017" name="Genome Biol. Evol.">
        <title>The complete genome sequence of the phytopathogenic fungus Sclerotinia sclerotiorum reveals insights into the genome architecture of broad host range pathogens.</title>
        <authorList>
            <person name="Derbyshire M."/>
            <person name="Denton-Giles M."/>
            <person name="Hegedus D."/>
            <person name="Seifbarghy S."/>
            <person name="Rollins J."/>
            <person name="van Kan J."/>
            <person name="Seidl M.F."/>
            <person name="Faino L."/>
            <person name="Mbengue M."/>
            <person name="Navaud O."/>
            <person name="Raffaele S."/>
            <person name="Hammond-Kosack K."/>
            <person name="Heard S."/>
            <person name="Oliver R."/>
        </authorList>
    </citation>
    <scope>NUCLEOTIDE SEQUENCE [LARGE SCALE GENOMIC DNA]</scope>
    <source>
        <strain evidence="12">ATCC 18683 / 1980 / Ss-1</strain>
    </source>
</reference>
<dbReference type="GO" id="GO:0005524">
    <property type="term" value="F:ATP binding"/>
    <property type="evidence" value="ECO:0007669"/>
    <property type="project" value="UniProtKB-KW"/>
</dbReference>
<dbReference type="OrthoDB" id="4062651at2759"/>
<keyword evidence="6" id="KW-0067">ATP-binding</keyword>
<evidence type="ECO:0000256" key="4">
    <source>
        <dbReference type="ARBA" id="ARBA00022741"/>
    </source>
</evidence>
<dbReference type="VEuPathDB" id="FungiDB:sscle_11g085410"/>
<dbReference type="AlphaFoldDB" id="A0A1D9QFU2"/>
<dbReference type="PANTHER" id="PTHR43671">
    <property type="entry name" value="SERINE/THREONINE-PROTEIN KINASE NEK"/>
    <property type="match status" value="1"/>
</dbReference>
<dbReference type="PANTHER" id="PTHR43671:SF98">
    <property type="entry name" value="SERINE_THREONINE-PROTEIN KINASE NEK11"/>
    <property type="match status" value="1"/>
</dbReference>
<feature type="region of interest" description="Disordered" evidence="9">
    <location>
        <begin position="1"/>
        <end position="32"/>
    </location>
</feature>
<dbReference type="Gene3D" id="3.30.200.20">
    <property type="entry name" value="Phosphorylase Kinase, domain 1"/>
    <property type="match status" value="1"/>
</dbReference>
<dbReference type="Proteomes" id="UP000177798">
    <property type="component" value="Chromosome 11"/>
</dbReference>
<evidence type="ECO:0000313" key="11">
    <source>
        <dbReference type="EMBL" id="APA13771.1"/>
    </source>
</evidence>
<evidence type="ECO:0000256" key="5">
    <source>
        <dbReference type="ARBA" id="ARBA00022777"/>
    </source>
</evidence>
<protein>
    <recommendedName>
        <fullName evidence="1">non-specific serine/threonine protein kinase</fullName>
        <ecNumber evidence="1">2.7.11.1</ecNumber>
    </recommendedName>
</protein>
<dbReference type="InterPro" id="IPR011009">
    <property type="entry name" value="Kinase-like_dom_sf"/>
</dbReference>
<dbReference type="GO" id="GO:0004674">
    <property type="term" value="F:protein serine/threonine kinase activity"/>
    <property type="evidence" value="ECO:0007669"/>
    <property type="project" value="UniProtKB-KW"/>
</dbReference>
<sequence length="978" mass="109937">MSAGQDSDGTSFEKGANNGKDTEPATTRSSKQNEILWKTYKRPYRHLDDLLAAKPDVPSGASILGLLHLGEFSIKQADTFLDNLERPDLALEKWVTVNIVMEGIIPHHDGYSSLMSDLGLLTRFNTIKKWLLDKHMQFEEAKEFIRNDNYRNGVKSSLTPIMDWPDEGNAATFGNGKGKRRHIGHSIDNHAENEGAGSTSKGSTASGNLSDSVIQTKGSRPSDDVTISYPCHVRACEYYKSGFLSQSTLMDHYLHSHGEDYHLCDYASCQSQIGTATSSGLKFRFLRSDFRGSEAEYRSHLQDSHKEDIGLSSKLSGQEIDSLGLCRLEAEWWRCQNCLRRVVVQSEGYTCTACKTICEPAIITARKTRFSFGGLIDSGKMLPSANGAIVHQASNLPNNPDVTNAHDVLIDGQSRVSEESTEHSSTPIAVRLREERHALEARLELESLTWLQGEQSARKQRSAIESLKLPSAKVYVPEREKIQLRILETERRITDIQEADVKRQRKAHAKEELRIEREAPFEERLGIKREALLNDKLIREPDAQTEEILRIQREAPFEERLGIKREAPLEEKLIRERKAQAERNTLIIEHIEVQLMRSVEEDLNEGLRGKGDEINHSARTPMLGIDYEYTHKEYLSSKLVPFMTIKQLGHGSFGIVDAVRFNDNENGLLLARKIIRLPNFSRKKLLPLIQQEVAVLRGLTHQHIVKVISTYETTKAPRQFGILISPVGDEDLGHFLDRVSESDFPEGDMKLLNGWQCCLASALAYVHSQNIRHKDIKPNNIICKGDQIYLTDFGSAHQFSAGVTSSTDGPLVGITKMYSAPEVIADDRRGRPADIYSLGCVFAEMATVANGERIEEFHEYRSQPIPDEPDIMTYIYHATAHLIGPWFTELGDPWTASLLHDMLAVDQKCRPTAAALHETLLAHYGLSNCPCHQLPFSRALPQVDDTASWEHAIDSGITSNSRIVPKVINKQYAYVDQK</sequence>
<feature type="compositionally biased region" description="Polar residues" evidence="9">
    <location>
        <begin position="208"/>
        <end position="219"/>
    </location>
</feature>
<feature type="compositionally biased region" description="Low complexity" evidence="9">
    <location>
        <begin position="195"/>
        <end position="207"/>
    </location>
</feature>
<dbReference type="InterPro" id="IPR008271">
    <property type="entry name" value="Ser/Thr_kinase_AS"/>
</dbReference>
<dbReference type="PROSITE" id="PS50011">
    <property type="entry name" value="PROTEIN_KINASE_DOM"/>
    <property type="match status" value="1"/>
</dbReference>
<evidence type="ECO:0000256" key="2">
    <source>
        <dbReference type="ARBA" id="ARBA00022527"/>
    </source>
</evidence>
<keyword evidence="3" id="KW-0808">Transferase</keyword>
<dbReference type="InterPro" id="IPR050660">
    <property type="entry name" value="NEK_Ser/Thr_kinase"/>
</dbReference>
<dbReference type="EC" id="2.7.11.1" evidence="1"/>
<dbReference type="EMBL" id="CP017824">
    <property type="protein sequence ID" value="APA13771.1"/>
    <property type="molecule type" value="Genomic_DNA"/>
</dbReference>
<gene>
    <name evidence="11" type="ORF">sscle_11g085410</name>
</gene>
<evidence type="ECO:0000256" key="3">
    <source>
        <dbReference type="ARBA" id="ARBA00022679"/>
    </source>
</evidence>
<evidence type="ECO:0000256" key="7">
    <source>
        <dbReference type="ARBA" id="ARBA00047899"/>
    </source>
</evidence>